<dbReference type="EMBL" id="JASZZN010000018">
    <property type="protein sequence ID" value="MDM4018077.1"/>
    <property type="molecule type" value="Genomic_DNA"/>
</dbReference>
<evidence type="ECO:0000313" key="2">
    <source>
        <dbReference type="Proteomes" id="UP001239462"/>
    </source>
</evidence>
<gene>
    <name evidence="1" type="ORF">QTN89_21695</name>
</gene>
<dbReference type="Pfam" id="PF00702">
    <property type="entry name" value="Hydrolase"/>
    <property type="match status" value="1"/>
</dbReference>
<dbReference type="InterPro" id="IPR036412">
    <property type="entry name" value="HAD-like_sf"/>
</dbReference>
<keyword evidence="2" id="KW-1185">Reference proteome</keyword>
<dbReference type="RefSeq" id="WP_289165712.1">
    <property type="nucleotide sequence ID" value="NZ_JASZZN010000018.1"/>
</dbReference>
<dbReference type="InterPro" id="IPR023198">
    <property type="entry name" value="PGP-like_dom2"/>
</dbReference>
<dbReference type="Gene3D" id="1.10.150.240">
    <property type="entry name" value="Putative phosphatase, domain 2"/>
    <property type="match status" value="1"/>
</dbReference>
<evidence type="ECO:0000313" key="1">
    <source>
        <dbReference type="EMBL" id="MDM4018077.1"/>
    </source>
</evidence>
<proteinExistence type="predicted"/>
<dbReference type="InterPro" id="IPR006439">
    <property type="entry name" value="HAD-SF_hydro_IA"/>
</dbReference>
<reference evidence="1 2" key="1">
    <citation type="submission" date="2023-06" db="EMBL/GenBank/DDBJ databases">
        <title>Roseiconus lacunae JC819 isolated from Gulf of Mannar region, Tamil Nadu.</title>
        <authorList>
            <person name="Pk S."/>
            <person name="Ch S."/>
            <person name="Ch V.R."/>
        </authorList>
    </citation>
    <scope>NUCLEOTIDE SEQUENCE [LARGE SCALE GENOMIC DNA]</scope>
    <source>
        <strain evidence="1 2">JC819</strain>
    </source>
</reference>
<dbReference type="InterPro" id="IPR023214">
    <property type="entry name" value="HAD_sf"/>
</dbReference>
<dbReference type="PANTHER" id="PTHR43611">
    <property type="entry name" value="ALPHA-D-GLUCOSE 1-PHOSPHATE PHOSPHATASE"/>
    <property type="match status" value="1"/>
</dbReference>
<dbReference type="SUPFAM" id="SSF56784">
    <property type="entry name" value="HAD-like"/>
    <property type="match status" value="1"/>
</dbReference>
<sequence length="208" mass="23157">MTDIQFVYFDLGNILVSFDPRIAARNLGRLLGIDEAKAWEVLYASGLEERYEHGELTGAEFTQRLRAFATSEQSSITDQAILDAISDMFTPIESMVRLLQQTRQKIGKIGILSNTCEAHWDWIRRQNWAVSKVQVDVTILSCRVGAMKPAAAIYEAAEIQSGVAAEQILFIDDKPDNVLAAVNRGWNAHCCLGGEPAFDVLSRELKLP</sequence>
<name>A0ABT7PNL6_9BACT</name>
<dbReference type="PRINTS" id="PR00413">
    <property type="entry name" value="HADHALOGNASE"/>
</dbReference>
<comment type="caution">
    <text evidence="1">The sequence shown here is derived from an EMBL/GenBank/DDBJ whole genome shotgun (WGS) entry which is preliminary data.</text>
</comment>
<organism evidence="1 2">
    <name type="scientific">Roseiconus lacunae</name>
    <dbReference type="NCBI Taxonomy" id="2605694"/>
    <lineage>
        <taxon>Bacteria</taxon>
        <taxon>Pseudomonadati</taxon>
        <taxon>Planctomycetota</taxon>
        <taxon>Planctomycetia</taxon>
        <taxon>Pirellulales</taxon>
        <taxon>Pirellulaceae</taxon>
        <taxon>Roseiconus</taxon>
    </lineage>
</organism>
<dbReference type="Gene3D" id="3.40.50.1000">
    <property type="entry name" value="HAD superfamily/HAD-like"/>
    <property type="match status" value="1"/>
</dbReference>
<dbReference type="PANTHER" id="PTHR43611:SF3">
    <property type="entry name" value="FLAVIN MONONUCLEOTIDE HYDROLASE 1, CHLOROPLATIC"/>
    <property type="match status" value="1"/>
</dbReference>
<dbReference type="Proteomes" id="UP001239462">
    <property type="component" value="Unassembled WGS sequence"/>
</dbReference>
<accession>A0ABT7PNL6</accession>
<protein>
    <submittedName>
        <fullName evidence="1">HAD family phosphatase</fullName>
    </submittedName>
</protein>
<dbReference type="CDD" id="cd02603">
    <property type="entry name" value="HAD_sEH-N_like"/>
    <property type="match status" value="1"/>
</dbReference>
<dbReference type="NCBIfam" id="TIGR01509">
    <property type="entry name" value="HAD-SF-IA-v3"/>
    <property type="match status" value="1"/>
</dbReference>